<dbReference type="InterPro" id="IPR036397">
    <property type="entry name" value="RNaseH_sf"/>
</dbReference>
<reference evidence="12 13" key="2">
    <citation type="journal article" date="2010" name="J. Bacteriol.">
        <title>Genome sequence of the polysaccharide-degrading, thermophilic anaerobe Spirochaeta thermophila DSM 6192.</title>
        <authorList>
            <person name="Angelov A."/>
            <person name="Liebl S."/>
            <person name="Ballschmiter M."/>
            <person name="Bomeke M."/>
            <person name="Lehmann R."/>
            <person name="Liesegang H."/>
            <person name="Daniel R."/>
            <person name="Liebl W."/>
        </authorList>
    </citation>
    <scope>NUCLEOTIDE SEQUENCE [LARGE SCALE GENOMIC DNA]</scope>
    <source>
        <strain evidence="13">ATCC 49972 / DSM 6192 / RI 19.B1</strain>
    </source>
</reference>
<accession>E0RQJ0</accession>
<protein>
    <recommendedName>
        <fullName evidence="4 10">Ribonuclease H</fullName>
        <shortName evidence="10">RNase H</shortName>
        <ecNumber evidence="4 10">3.1.26.4</ecNumber>
    </recommendedName>
</protein>
<evidence type="ECO:0000256" key="4">
    <source>
        <dbReference type="ARBA" id="ARBA00012180"/>
    </source>
</evidence>
<dbReference type="NCBIfam" id="NF001236">
    <property type="entry name" value="PRK00203.1"/>
    <property type="match status" value="1"/>
</dbReference>
<feature type="binding site" evidence="10">
    <location>
        <position position="67"/>
    </location>
    <ligand>
        <name>Mg(2+)</name>
        <dbReference type="ChEBI" id="CHEBI:18420"/>
        <label>1</label>
    </ligand>
</feature>
<dbReference type="GO" id="GO:0000287">
    <property type="term" value="F:magnesium ion binding"/>
    <property type="evidence" value="ECO:0007669"/>
    <property type="project" value="UniProtKB-UniRule"/>
</dbReference>
<dbReference type="GO" id="GO:0043137">
    <property type="term" value="P:DNA replication, removal of RNA primer"/>
    <property type="evidence" value="ECO:0007669"/>
    <property type="project" value="TreeGrafter"/>
</dbReference>
<dbReference type="InterPro" id="IPR022892">
    <property type="entry name" value="RNaseHI"/>
</dbReference>
<dbReference type="Pfam" id="PF00075">
    <property type="entry name" value="RNase_H"/>
    <property type="match status" value="1"/>
</dbReference>
<dbReference type="RefSeq" id="WP_013313335.1">
    <property type="nucleotide sequence ID" value="NC_014484.1"/>
</dbReference>
<evidence type="ECO:0000256" key="8">
    <source>
        <dbReference type="ARBA" id="ARBA00022801"/>
    </source>
</evidence>
<dbReference type="HOGENOM" id="CLU_030894_6_0_12"/>
<dbReference type="PaxDb" id="665571-STHERM_c05250"/>
<evidence type="ECO:0000256" key="1">
    <source>
        <dbReference type="ARBA" id="ARBA00000077"/>
    </source>
</evidence>
<dbReference type="EC" id="3.1.26.4" evidence="4 10"/>
<evidence type="ECO:0000313" key="13">
    <source>
        <dbReference type="Proteomes" id="UP000001296"/>
    </source>
</evidence>
<dbReference type="PANTHER" id="PTHR10642:SF26">
    <property type="entry name" value="RIBONUCLEASE H1"/>
    <property type="match status" value="1"/>
</dbReference>
<dbReference type="PANTHER" id="PTHR10642">
    <property type="entry name" value="RIBONUCLEASE H1"/>
    <property type="match status" value="1"/>
</dbReference>
<dbReference type="AlphaFoldDB" id="E0RQJ0"/>
<comment type="similarity">
    <text evidence="2 10">Belongs to the RNase H family.</text>
</comment>
<dbReference type="CDD" id="cd09278">
    <property type="entry name" value="RNase_HI_prokaryote_like"/>
    <property type="match status" value="1"/>
</dbReference>
<dbReference type="InterPro" id="IPR012337">
    <property type="entry name" value="RNaseH-like_sf"/>
</dbReference>
<proteinExistence type="inferred from homology"/>
<dbReference type="Proteomes" id="UP000001296">
    <property type="component" value="Chromosome"/>
</dbReference>
<evidence type="ECO:0000256" key="3">
    <source>
        <dbReference type="ARBA" id="ARBA00011245"/>
    </source>
</evidence>
<feature type="binding site" evidence="10">
    <location>
        <position position="45"/>
    </location>
    <ligand>
        <name>Mg(2+)</name>
        <dbReference type="ChEBI" id="CHEBI:18420"/>
        <label>1</label>
    </ligand>
</feature>
<gene>
    <name evidence="10" type="primary">rnhA</name>
    <name evidence="12" type="ordered locus">STHERM_c05250</name>
</gene>
<dbReference type="eggNOG" id="COG0328">
    <property type="taxonomic scope" value="Bacteria"/>
</dbReference>
<dbReference type="HAMAP" id="MF_00042">
    <property type="entry name" value="RNase_H"/>
    <property type="match status" value="1"/>
</dbReference>
<comment type="function">
    <text evidence="10">Endonuclease that specifically degrades the RNA of RNA-DNA hybrids.</text>
</comment>
<comment type="cofactor">
    <cofactor evidence="10">
        <name>Mg(2+)</name>
        <dbReference type="ChEBI" id="CHEBI:18420"/>
    </cofactor>
    <text evidence="10">Binds 1 Mg(2+) ion per subunit. May bind a second metal ion at a regulatory site, or after substrate binding.</text>
</comment>
<feature type="binding site" evidence="10">
    <location>
        <position position="7"/>
    </location>
    <ligand>
        <name>Mg(2+)</name>
        <dbReference type="ChEBI" id="CHEBI:18420"/>
        <label>1</label>
    </ligand>
</feature>
<evidence type="ECO:0000256" key="5">
    <source>
        <dbReference type="ARBA" id="ARBA00022722"/>
    </source>
</evidence>
<name>E0RQJ0_WINT6</name>
<keyword evidence="7 10" id="KW-0255">Endonuclease</keyword>
<dbReference type="GO" id="GO:0005737">
    <property type="term" value="C:cytoplasm"/>
    <property type="evidence" value="ECO:0007669"/>
    <property type="project" value="UniProtKB-SubCell"/>
</dbReference>
<evidence type="ECO:0000256" key="6">
    <source>
        <dbReference type="ARBA" id="ARBA00022723"/>
    </source>
</evidence>
<dbReference type="GO" id="GO:0004523">
    <property type="term" value="F:RNA-DNA hybrid ribonuclease activity"/>
    <property type="evidence" value="ECO:0007669"/>
    <property type="project" value="UniProtKB-UniRule"/>
</dbReference>
<evidence type="ECO:0000256" key="2">
    <source>
        <dbReference type="ARBA" id="ARBA00005300"/>
    </source>
</evidence>
<feature type="domain" description="RNase H type-1" evidence="11">
    <location>
        <begin position="1"/>
        <end position="139"/>
    </location>
</feature>
<sequence>MIEVYTDGACKGNPGPGGWAYVVVRDGEGEGAFGGERMTTNNRMELLAVIKALERVDAGGRVRVYTDSEYVRRGITEWIDRWLANGWKTRDRRDVKNRDLWERLWRLAAEVELEWVWVQGHAGVGWNEVCDRMAHLAALKAGG</sequence>
<dbReference type="KEGG" id="sta:STHERM_c05250"/>
<keyword evidence="10" id="KW-0963">Cytoplasm</keyword>
<evidence type="ECO:0000256" key="7">
    <source>
        <dbReference type="ARBA" id="ARBA00022759"/>
    </source>
</evidence>
<organism evidence="12 13">
    <name type="scientific">Winmispira thermophila (strain ATCC 49972 / DSM 6192 / RI 19.B1)</name>
    <name type="common">Spirochaeta thermophila</name>
    <dbReference type="NCBI Taxonomy" id="665571"/>
    <lineage>
        <taxon>Bacteria</taxon>
        <taxon>Pseudomonadati</taxon>
        <taxon>Spirochaetota</taxon>
        <taxon>Spirochaetia</taxon>
        <taxon>Winmispirales</taxon>
        <taxon>Winmispiraceae</taxon>
        <taxon>Winmispira</taxon>
    </lineage>
</organism>
<evidence type="ECO:0000256" key="9">
    <source>
        <dbReference type="ARBA" id="ARBA00022842"/>
    </source>
</evidence>
<dbReference type="InterPro" id="IPR002156">
    <property type="entry name" value="RNaseH_domain"/>
</dbReference>
<dbReference type="Gene3D" id="3.30.420.10">
    <property type="entry name" value="Ribonuclease H-like superfamily/Ribonuclease H"/>
    <property type="match status" value="1"/>
</dbReference>
<dbReference type="GO" id="GO:0003676">
    <property type="term" value="F:nucleic acid binding"/>
    <property type="evidence" value="ECO:0007669"/>
    <property type="project" value="InterPro"/>
</dbReference>
<keyword evidence="5 10" id="KW-0540">Nuclease</keyword>
<keyword evidence="6 10" id="KW-0479">Metal-binding</keyword>
<feature type="binding site" evidence="10">
    <location>
        <position position="131"/>
    </location>
    <ligand>
        <name>Mg(2+)</name>
        <dbReference type="ChEBI" id="CHEBI:18420"/>
        <label>2</label>
    </ligand>
</feature>
<feature type="binding site" evidence="10">
    <location>
        <position position="7"/>
    </location>
    <ligand>
        <name>Mg(2+)</name>
        <dbReference type="ChEBI" id="CHEBI:18420"/>
        <label>2</label>
    </ligand>
</feature>
<comment type="subcellular location">
    <subcellularLocation>
        <location evidence="10">Cytoplasm</location>
    </subcellularLocation>
</comment>
<evidence type="ECO:0000259" key="11">
    <source>
        <dbReference type="PROSITE" id="PS50879"/>
    </source>
</evidence>
<dbReference type="InterPro" id="IPR050092">
    <property type="entry name" value="RNase_H"/>
</dbReference>
<comment type="catalytic activity">
    <reaction evidence="1 10">
        <text>Endonucleolytic cleavage to 5'-phosphomonoester.</text>
        <dbReference type="EC" id="3.1.26.4"/>
    </reaction>
</comment>
<dbReference type="PROSITE" id="PS50879">
    <property type="entry name" value="RNASE_H_1"/>
    <property type="match status" value="1"/>
</dbReference>
<dbReference type="EMBL" id="CP001698">
    <property type="protein sequence ID" value="ADN01494.1"/>
    <property type="molecule type" value="Genomic_DNA"/>
</dbReference>
<dbReference type="SUPFAM" id="SSF53098">
    <property type="entry name" value="Ribonuclease H-like"/>
    <property type="match status" value="1"/>
</dbReference>
<evidence type="ECO:0000256" key="10">
    <source>
        <dbReference type="HAMAP-Rule" id="MF_00042"/>
    </source>
</evidence>
<comment type="subunit">
    <text evidence="3 10">Monomer.</text>
</comment>
<evidence type="ECO:0000313" key="12">
    <source>
        <dbReference type="EMBL" id="ADN01494.1"/>
    </source>
</evidence>
<keyword evidence="8 10" id="KW-0378">Hydrolase</keyword>
<reference key="1">
    <citation type="submission" date="2009-08" db="EMBL/GenBank/DDBJ databases">
        <title>The genome sequence of Spirochaeta thermophila DSM6192.</title>
        <authorList>
            <person name="Angelov A."/>
            <person name="Mientus M."/>
            <person name="Wittenberg S."/>
            <person name="Lehmann R."/>
            <person name="Liesegang H."/>
            <person name="Daniel R."/>
            <person name="Liebl W."/>
        </authorList>
    </citation>
    <scope>NUCLEOTIDE SEQUENCE</scope>
    <source>
        <strain>DSM 6192</strain>
    </source>
</reference>
<keyword evidence="9 10" id="KW-0460">Magnesium</keyword>